<dbReference type="InterPro" id="IPR036412">
    <property type="entry name" value="HAD-like_sf"/>
</dbReference>
<keyword evidence="2" id="KW-1185">Reference proteome</keyword>
<dbReference type="GeneID" id="31358682"/>
<dbReference type="Gene3D" id="3.40.50.1000">
    <property type="entry name" value="HAD superfamily/HAD-like"/>
    <property type="match status" value="1"/>
</dbReference>
<dbReference type="Proteomes" id="UP000001396">
    <property type="component" value="Unassembled WGS sequence"/>
</dbReference>
<organism evidence="1 2">
    <name type="scientific">Heterostelium pallidum (strain ATCC 26659 / Pp 5 / PN500)</name>
    <name type="common">Cellular slime mold</name>
    <name type="synonym">Polysphondylium pallidum</name>
    <dbReference type="NCBI Taxonomy" id="670386"/>
    <lineage>
        <taxon>Eukaryota</taxon>
        <taxon>Amoebozoa</taxon>
        <taxon>Evosea</taxon>
        <taxon>Eumycetozoa</taxon>
        <taxon>Dictyostelia</taxon>
        <taxon>Acytosteliales</taxon>
        <taxon>Acytosteliaceae</taxon>
        <taxon>Heterostelium</taxon>
    </lineage>
</organism>
<dbReference type="InParanoid" id="D3B438"/>
<comment type="caution">
    <text evidence="1">The sequence shown here is derived from an EMBL/GenBank/DDBJ whole genome shotgun (WGS) entry which is preliminary data.</text>
</comment>
<dbReference type="Gene3D" id="1.10.150.720">
    <property type="entry name" value="Haloacid dehalogenase-like hydrolase"/>
    <property type="match status" value="1"/>
</dbReference>
<dbReference type="EMBL" id="ADBJ01000010">
    <property type="protein sequence ID" value="EFA84086.1"/>
    <property type="molecule type" value="Genomic_DNA"/>
</dbReference>
<reference evidence="1 2" key="1">
    <citation type="journal article" date="2011" name="Genome Res.">
        <title>Phylogeny-wide analysis of social amoeba genomes highlights ancient origins for complex intercellular communication.</title>
        <authorList>
            <person name="Heidel A.J."/>
            <person name="Lawal H.M."/>
            <person name="Felder M."/>
            <person name="Schilde C."/>
            <person name="Helps N.R."/>
            <person name="Tunggal B."/>
            <person name="Rivero F."/>
            <person name="John U."/>
            <person name="Schleicher M."/>
            <person name="Eichinger L."/>
            <person name="Platzer M."/>
            <person name="Noegel A.A."/>
            <person name="Schaap P."/>
            <person name="Gloeckner G."/>
        </authorList>
    </citation>
    <scope>NUCLEOTIDE SEQUENCE [LARGE SCALE GENOMIC DNA]</scope>
    <source>
        <strain evidence="2">ATCC 26659 / Pp 5 / PN500</strain>
    </source>
</reference>
<dbReference type="Pfam" id="PF00702">
    <property type="entry name" value="Hydrolase"/>
    <property type="match status" value="1"/>
</dbReference>
<dbReference type="RefSeq" id="XP_020436203.1">
    <property type="nucleotide sequence ID" value="XM_020574131.1"/>
</dbReference>
<dbReference type="GO" id="GO:0005634">
    <property type="term" value="C:nucleus"/>
    <property type="evidence" value="ECO:0007669"/>
    <property type="project" value="TreeGrafter"/>
</dbReference>
<name>D3B438_HETP5</name>
<gene>
    <name evidence="1" type="ORF">PPL_03159</name>
</gene>
<sequence length="274" mass="31709">MEKNRFIIIILYCNAIFLSRFRVVSFDATGTLFGVRGSVGHHYVGIIDNDALNRNFLKCFSELSKKSPIFGRDIGEAVENQTGQEWWSQLVKMVMIRSAGDQQSVIDAINKLPVQFYHDLYHKFEGDRQTLLEGRAHECWQLFPEVLQTLDQLKYKDKKIVSIISNFDERIYSILKHLGISNYFKDEHTNLITTSFDCGYSKPNKLIFEDSYKKIQAIDSTIRKDQILYIGDHLEKDLKGAAEFGFKSLLIDRNNQHPDITTNKIAKLNDIFNI</sequence>
<protein>
    <submittedName>
        <fullName evidence="1">Uncharacterized protein</fullName>
    </submittedName>
</protein>
<dbReference type="STRING" id="670386.D3B438"/>
<dbReference type="PANTHER" id="PTHR46191">
    <property type="match status" value="1"/>
</dbReference>
<evidence type="ECO:0000313" key="1">
    <source>
        <dbReference type="EMBL" id="EFA84086.1"/>
    </source>
</evidence>
<dbReference type="OMA" id="WWRQLIA"/>
<dbReference type="InterPro" id="IPR044924">
    <property type="entry name" value="HAD-SF_hydro_IA_REG-2-like_cap"/>
</dbReference>
<dbReference type="SUPFAM" id="SSF56784">
    <property type="entry name" value="HAD-like"/>
    <property type="match status" value="1"/>
</dbReference>
<dbReference type="InterPro" id="IPR023214">
    <property type="entry name" value="HAD_sf"/>
</dbReference>
<dbReference type="FunCoup" id="D3B438">
    <property type="interactions" value="119"/>
</dbReference>
<dbReference type="AlphaFoldDB" id="D3B438"/>
<evidence type="ECO:0000313" key="2">
    <source>
        <dbReference type="Proteomes" id="UP000001396"/>
    </source>
</evidence>
<dbReference type="PANTHER" id="PTHR46191:SF2">
    <property type="entry name" value="HALOACID DEHALOGENASE-LIKE HYDROLASE DOMAIN-CONTAINING PROTEIN 3"/>
    <property type="match status" value="1"/>
</dbReference>
<proteinExistence type="predicted"/>
<dbReference type="InterPro" id="IPR051828">
    <property type="entry name" value="HAD-like_hydrolase_domain"/>
</dbReference>
<accession>D3B438</accession>